<evidence type="ECO:0000313" key="1">
    <source>
        <dbReference type="EMBL" id="KAL0944938.1"/>
    </source>
</evidence>
<accession>A0ACC3ZLT2</accession>
<reference evidence="1 2" key="1">
    <citation type="journal article" date="2020" name="Phytopathology">
        <title>Genome Sequence Resources of Colletotrichum truncatum, C. plurivorum, C. musicola, and C. sojae: Four Species Pathogenic to Soybean (Glycine max).</title>
        <authorList>
            <person name="Rogerio F."/>
            <person name="Boufleur T.R."/>
            <person name="Ciampi-Guillardi M."/>
            <person name="Sukno S.A."/>
            <person name="Thon M.R."/>
            <person name="Massola Junior N.S."/>
            <person name="Baroncelli R."/>
        </authorList>
    </citation>
    <scope>NUCLEOTIDE SEQUENCE [LARGE SCALE GENOMIC DNA]</scope>
    <source>
        <strain evidence="1 2">CMES1059</strain>
    </source>
</reference>
<dbReference type="EMBL" id="VUJX02000001">
    <property type="protein sequence ID" value="KAL0944938.1"/>
    <property type="molecule type" value="Genomic_DNA"/>
</dbReference>
<sequence>MSQEIYTGVWTDWSLGSVQGVTITLSARDGGLLLAFIAIFVTFVTTRAWRIIAFAAHQSMASGGKHDGLYYQRQFILRNITSPIAAAWLFMQQSWYWRPFANKGLARTVPWALCALAYAGLFAAAAVFSAEISTGASKFRLLKATNCGIFTPADRDAFQGKELFDNQVSSMYSRQCYSDNSSAACSSLPVSSIRWTNESVDCPFADRICLGHRGFRMESERINSHNHLGINAPEQNRIFYSRETVCSPLVTQPGFIQYVNGSEAKELGWPDNILIKYLYGSRGDRNYTYIYNTYGQNMQTGYSTWTYYTLAGRNDSTWKPAEALEVEHRDLTLMLIAPNSIIHMEPNDDPVFAANNPMNIGGVIAYLPDRFVSPIACADGHQICNPMNDQCTPFLGSSELLEAARGGRLGLNPTQVATVTRLGPAVSLSTFYNLIWTRTQSFLRAQELVGGLTQLPLPSNQWEIEMESLMADALAGLQHQTLEYVTGPAAPSRGTTLQLWDTLPESASVAAEDIRVPLRELCGSQRIRETQGTLNFSVVGLGVLFGVGSAMIIASLLLEPLTRFVQMRTGWGTLKAKRWERDDSLQVMRLLFELRDAGLWKGNTESFPTTETKDNFEFDEDYLG</sequence>
<organism evidence="1 2">
    <name type="scientific">Colletotrichum truncatum</name>
    <name type="common">Anthracnose fungus</name>
    <name type="synonym">Colletotrichum capsici</name>
    <dbReference type="NCBI Taxonomy" id="5467"/>
    <lineage>
        <taxon>Eukaryota</taxon>
        <taxon>Fungi</taxon>
        <taxon>Dikarya</taxon>
        <taxon>Ascomycota</taxon>
        <taxon>Pezizomycotina</taxon>
        <taxon>Sordariomycetes</taxon>
        <taxon>Hypocreomycetidae</taxon>
        <taxon>Glomerellales</taxon>
        <taxon>Glomerellaceae</taxon>
        <taxon>Colletotrichum</taxon>
        <taxon>Colletotrichum truncatum species complex</taxon>
    </lineage>
</organism>
<keyword evidence="2" id="KW-1185">Reference proteome</keyword>
<dbReference type="Proteomes" id="UP000805649">
    <property type="component" value="Unassembled WGS sequence"/>
</dbReference>
<comment type="caution">
    <text evidence="1">The sequence shown here is derived from an EMBL/GenBank/DDBJ whole genome shotgun (WGS) entry which is preliminary data.</text>
</comment>
<name>A0ACC3ZLT2_COLTU</name>
<evidence type="ECO:0000313" key="2">
    <source>
        <dbReference type="Proteomes" id="UP000805649"/>
    </source>
</evidence>
<protein>
    <submittedName>
        <fullName evidence="1">Uncharacterized protein</fullName>
    </submittedName>
</protein>
<gene>
    <name evidence="1" type="ORF">CTRU02_202825</name>
</gene>
<proteinExistence type="predicted"/>